<dbReference type="InterPro" id="IPR000932">
    <property type="entry name" value="PS_antenna-like"/>
</dbReference>
<name>A0A834VXH1_9FABA</name>
<feature type="transmembrane region" description="Helical" evidence="10">
    <location>
        <begin position="43"/>
        <end position="64"/>
    </location>
</feature>
<evidence type="ECO:0000256" key="7">
    <source>
        <dbReference type="ARBA" id="ARBA00022991"/>
    </source>
</evidence>
<protein>
    <submittedName>
        <fullName evidence="11">Photosystem II cp47 protein (Chloroplast)</fullName>
    </submittedName>
</protein>
<reference evidence="11" key="1">
    <citation type="submission" date="2020-09" db="EMBL/GenBank/DDBJ databases">
        <title>Genome-Enabled Discovery of Anthraquinone Biosynthesis in Senna tora.</title>
        <authorList>
            <person name="Kang S.-H."/>
            <person name="Pandey R.P."/>
            <person name="Lee C.-M."/>
            <person name="Sim J.-S."/>
            <person name="Jeong J.-T."/>
            <person name="Choi B.-S."/>
            <person name="Jung M."/>
            <person name="Ginzburg D."/>
            <person name="Zhao K."/>
            <person name="Won S.Y."/>
            <person name="Oh T.-J."/>
            <person name="Yu Y."/>
            <person name="Kim N.-H."/>
            <person name="Lee O.R."/>
            <person name="Lee T.-H."/>
            <person name="Bashyal P."/>
            <person name="Kim T.-S."/>
            <person name="Lee W.-H."/>
            <person name="Kawkins C."/>
            <person name="Kim C.-K."/>
            <person name="Kim J.S."/>
            <person name="Ahn B.O."/>
            <person name="Rhee S.Y."/>
            <person name="Sohng J.K."/>
        </authorList>
    </citation>
    <scope>NUCLEOTIDE SEQUENCE</scope>
    <source>
        <tissue evidence="11">Leaf</tissue>
    </source>
</reference>
<comment type="caution">
    <text evidence="11">The sequence shown here is derived from an EMBL/GenBank/DDBJ whole genome shotgun (WGS) entry which is preliminary data.</text>
</comment>
<accession>A0A834VXH1</accession>
<sequence length="101" mass="11443">MFPFRRAESKYSVEQTCSMGEIFELDRATLKSDGVFRSSPRGWLLFGHASFALLFFLDTFGMVLEPCSEMFFAGIDPDLDAQVEFGAFQKLGDPTTRRQVV</sequence>
<gene>
    <name evidence="11" type="ORF">G2W53_045117</name>
</gene>
<keyword evidence="7" id="KW-0157">Chromophore</keyword>
<evidence type="ECO:0000313" key="11">
    <source>
        <dbReference type="EMBL" id="KAF7800482.1"/>
    </source>
</evidence>
<dbReference type="SUPFAM" id="SSF161077">
    <property type="entry name" value="Photosystem II antenna protein-like"/>
    <property type="match status" value="1"/>
</dbReference>
<dbReference type="GO" id="GO:0016168">
    <property type="term" value="F:chlorophyll binding"/>
    <property type="evidence" value="ECO:0007669"/>
    <property type="project" value="UniProtKB-KW"/>
</dbReference>
<evidence type="ECO:0000256" key="1">
    <source>
        <dbReference type="ARBA" id="ARBA00004141"/>
    </source>
</evidence>
<keyword evidence="4" id="KW-0934">Plastid</keyword>
<evidence type="ECO:0000256" key="3">
    <source>
        <dbReference type="ARBA" id="ARBA00022531"/>
    </source>
</evidence>
<organism evidence="11 12">
    <name type="scientific">Senna tora</name>
    <dbReference type="NCBI Taxonomy" id="362788"/>
    <lineage>
        <taxon>Eukaryota</taxon>
        <taxon>Viridiplantae</taxon>
        <taxon>Streptophyta</taxon>
        <taxon>Embryophyta</taxon>
        <taxon>Tracheophyta</taxon>
        <taxon>Spermatophyta</taxon>
        <taxon>Magnoliopsida</taxon>
        <taxon>eudicotyledons</taxon>
        <taxon>Gunneridae</taxon>
        <taxon>Pentapetalae</taxon>
        <taxon>rosids</taxon>
        <taxon>fabids</taxon>
        <taxon>Fabales</taxon>
        <taxon>Fabaceae</taxon>
        <taxon>Caesalpinioideae</taxon>
        <taxon>Cassia clade</taxon>
        <taxon>Senna</taxon>
    </lineage>
</organism>
<evidence type="ECO:0000313" key="12">
    <source>
        <dbReference type="Proteomes" id="UP000634136"/>
    </source>
</evidence>
<evidence type="ECO:0000256" key="8">
    <source>
        <dbReference type="ARBA" id="ARBA00023136"/>
    </source>
</evidence>
<keyword evidence="8 10" id="KW-0472">Membrane</keyword>
<dbReference type="Pfam" id="PF00421">
    <property type="entry name" value="PSII"/>
    <property type="match status" value="1"/>
</dbReference>
<keyword evidence="9" id="KW-0604">Photosystem II</keyword>
<evidence type="ECO:0000256" key="5">
    <source>
        <dbReference type="ARBA" id="ARBA00022692"/>
    </source>
</evidence>
<evidence type="ECO:0000256" key="2">
    <source>
        <dbReference type="ARBA" id="ARBA00022494"/>
    </source>
</evidence>
<keyword evidence="12" id="KW-1185">Reference proteome</keyword>
<dbReference type="OrthoDB" id="1420436at2759"/>
<keyword evidence="3" id="KW-0602">Photosynthesis</keyword>
<dbReference type="Proteomes" id="UP000634136">
    <property type="component" value="Unassembled WGS sequence"/>
</dbReference>
<dbReference type="GO" id="GO:0009767">
    <property type="term" value="P:photosynthetic electron transport chain"/>
    <property type="evidence" value="ECO:0007669"/>
    <property type="project" value="InterPro"/>
</dbReference>
<comment type="subcellular location">
    <subcellularLocation>
        <location evidence="1">Membrane</location>
        <topology evidence="1">Multi-pass membrane protein</topology>
    </subcellularLocation>
</comment>
<evidence type="ECO:0000256" key="9">
    <source>
        <dbReference type="ARBA" id="ARBA00023276"/>
    </source>
</evidence>
<keyword evidence="2" id="KW-0148">Chlorophyll</keyword>
<dbReference type="EMBL" id="JAAIUW010000380">
    <property type="protein sequence ID" value="KAF7800482.1"/>
    <property type="molecule type" value="Genomic_DNA"/>
</dbReference>
<evidence type="ECO:0000256" key="10">
    <source>
        <dbReference type="SAM" id="Phobius"/>
    </source>
</evidence>
<evidence type="ECO:0000256" key="4">
    <source>
        <dbReference type="ARBA" id="ARBA00022640"/>
    </source>
</evidence>
<keyword evidence="6 10" id="KW-1133">Transmembrane helix</keyword>
<proteinExistence type="predicted"/>
<dbReference type="GO" id="GO:0009523">
    <property type="term" value="C:photosystem II"/>
    <property type="evidence" value="ECO:0007669"/>
    <property type="project" value="UniProtKB-KW"/>
</dbReference>
<evidence type="ECO:0000256" key="6">
    <source>
        <dbReference type="ARBA" id="ARBA00022989"/>
    </source>
</evidence>
<keyword evidence="5 10" id="KW-0812">Transmembrane</keyword>
<dbReference type="InterPro" id="IPR036001">
    <property type="entry name" value="PS_II_antenna-like_sf"/>
</dbReference>
<dbReference type="AlphaFoldDB" id="A0A834VXH1"/>